<dbReference type="Gene3D" id="2.40.160.200">
    <property type="entry name" value="LURP1-related"/>
    <property type="match status" value="1"/>
</dbReference>
<name>A0ABP5CXV1_9MICO</name>
<comment type="similarity">
    <text evidence="1">Belongs to the LOR family.</text>
</comment>
<dbReference type="SUPFAM" id="SSF54518">
    <property type="entry name" value="Tubby C-terminal domain-like"/>
    <property type="match status" value="1"/>
</dbReference>
<evidence type="ECO:0000256" key="2">
    <source>
        <dbReference type="SAM" id="MobiDB-lite"/>
    </source>
</evidence>
<keyword evidence="4" id="KW-1185">Reference proteome</keyword>
<feature type="region of interest" description="Disordered" evidence="2">
    <location>
        <begin position="1"/>
        <end position="21"/>
    </location>
</feature>
<proteinExistence type="inferred from homology"/>
<reference evidence="4" key="1">
    <citation type="journal article" date="2019" name="Int. J. Syst. Evol. Microbiol.">
        <title>The Global Catalogue of Microorganisms (GCM) 10K type strain sequencing project: providing services to taxonomists for standard genome sequencing and annotation.</title>
        <authorList>
            <consortium name="The Broad Institute Genomics Platform"/>
            <consortium name="The Broad Institute Genome Sequencing Center for Infectious Disease"/>
            <person name="Wu L."/>
            <person name="Ma J."/>
        </authorList>
    </citation>
    <scope>NUCLEOTIDE SEQUENCE [LARGE SCALE GENOMIC DNA]</scope>
    <source>
        <strain evidence="4">JCM 14901</strain>
    </source>
</reference>
<evidence type="ECO:0000256" key="1">
    <source>
        <dbReference type="ARBA" id="ARBA00005437"/>
    </source>
</evidence>
<accession>A0ABP5CXV1</accession>
<dbReference type="RefSeq" id="WP_344097506.1">
    <property type="nucleotide sequence ID" value="NZ_BAAAOG010000013.1"/>
</dbReference>
<dbReference type="InterPro" id="IPR007612">
    <property type="entry name" value="LOR"/>
</dbReference>
<dbReference type="InterPro" id="IPR038595">
    <property type="entry name" value="LOR_sf"/>
</dbReference>
<dbReference type="EMBL" id="BAAAOG010000013">
    <property type="protein sequence ID" value="GAA1970326.1"/>
    <property type="molecule type" value="Genomic_DNA"/>
</dbReference>
<dbReference type="Pfam" id="PF04525">
    <property type="entry name" value="LOR"/>
    <property type="match status" value="1"/>
</dbReference>
<evidence type="ECO:0000313" key="3">
    <source>
        <dbReference type="EMBL" id="GAA1970326.1"/>
    </source>
</evidence>
<organism evidence="3 4">
    <name type="scientific">Microbacterium deminutum</name>
    <dbReference type="NCBI Taxonomy" id="344164"/>
    <lineage>
        <taxon>Bacteria</taxon>
        <taxon>Bacillati</taxon>
        <taxon>Actinomycetota</taxon>
        <taxon>Actinomycetes</taxon>
        <taxon>Micrococcales</taxon>
        <taxon>Microbacteriaceae</taxon>
        <taxon>Microbacterium</taxon>
    </lineage>
</organism>
<gene>
    <name evidence="3" type="ORF">GCM10009776_36710</name>
</gene>
<comment type="caution">
    <text evidence="3">The sequence shown here is derived from an EMBL/GenBank/DDBJ whole genome shotgun (WGS) entry which is preliminary data.</text>
</comment>
<evidence type="ECO:0000313" key="4">
    <source>
        <dbReference type="Proteomes" id="UP001499933"/>
    </source>
</evidence>
<protein>
    <submittedName>
        <fullName evidence="3">LURP-one-related/scramblase family protein</fullName>
    </submittedName>
</protein>
<sequence>MALLGRREERQERREERHGGGDVEIFQMREKLVSFGDDFWIETTAGRRAFKVDGKVARIRDTLVIRDVAGNEVAKVQERKIAVRDTMSIERPGQPDATIKKALINPLRERFTLQADDIGEIGIQGNIVDHEYEFERDGAKIAEVSKRWLRLRDTYGVEIASGQDVALILAATVALDQLSH</sequence>
<dbReference type="InterPro" id="IPR025659">
    <property type="entry name" value="Tubby-like_C"/>
</dbReference>
<dbReference type="Proteomes" id="UP001499933">
    <property type="component" value="Unassembled WGS sequence"/>
</dbReference>